<proteinExistence type="predicted"/>
<organism evidence="1 2">
    <name type="scientific">Aspergillus cavernicola</name>
    <dbReference type="NCBI Taxonomy" id="176166"/>
    <lineage>
        <taxon>Eukaryota</taxon>
        <taxon>Fungi</taxon>
        <taxon>Dikarya</taxon>
        <taxon>Ascomycota</taxon>
        <taxon>Pezizomycotina</taxon>
        <taxon>Eurotiomycetes</taxon>
        <taxon>Eurotiomycetidae</taxon>
        <taxon>Eurotiales</taxon>
        <taxon>Aspergillaceae</taxon>
        <taxon>Aspergillus</taxon>
        <taxon>Aspergillus subgen. Nidulantes</taxon>
    </lineage>
</organism>
<reference evidence="1 2" key="1">
    <citation type="submission" date="2024-07" db="EMBL/GenBank/DDBJ databases">
        <title>Section-level genome sequencing and comparative genomics of Aspergillus sections Usti and Cavernicolus.</title>
        <authorList>
            <consortium name="Lawrence Berkeley National Laboratory"/>
            <person name="Nybo J.L."/>
            <person name="Vesth T.C."/>
            <person name="Theobald S."/>
            <person name="Frisvad J.C."/>
            <person name="Larsen T.O."/>
            <person name="Kjaerboelling I."/>
            <person name="Rothschild-Mancinelli K."/>
            <person name="Lyhne E.K."/>
            <person name="Kogle M.E."/>
            <person name="Barry K."/>
            <person name="Clum A."/>
            <person name="Na H."/>
            <person name="Ledsgaard L."/>
            <person name="Lin J."/>
            <person name="Lipzen A."/>
            <person name="Kuo A."/>
            <person name="Riley R."/>
            <person name="Mondo S."/>
            <person name="LaButti K."/>
            <person name="Haridas S."/>
            <person name="Pangalinan J."/>
            <person name="Salamov A.A."/>
            <person name="Simmons B.A."/>
            <person name="Magnuson J.K."/>
            <person name="Chen J."/>
            <person name="Drula E."/>
            <person name="Henrissat B."/>
            <person name="Wiebenga A."/>
            <person name="Lubbers R.J."/>
            <person name="Gomes A.C."/>
            <person name="Makela M.R."/>
            <person name="Stajich J."/>
            <person name="Grigoriev I.V."/>
            <person name="Mortensen U.H."/>
            <person name="De vries R.P."/>
            <person name="Baker S.E."/>
            <person name="Andersen M.R."/>
        </authorList>
    </citation>
    <scope>NUCLEOTIDE SEQUENCE [LARGE SCALE GENOMIC DNA]</scope>
    <source>
        <strain evidence="1 2">CBS 600.67</strain>
    </source>
</reference>
<evidence type="ECO:0000313" key="1">
    <source>
        <dbReference type="EMBL" id="KAL2818811.1"/>
    </source>
</evidence>
<dbReference type="Proteomes" id="UP001610335">
    <property type="component" value="Unassembled WGS sequence"/>
</dbReference>
<name>A0ABR4HTJ1_9EURO</name>
<protein>
    <submittedName>
        <fullName evidence="1">Uncharacterized protein</fullName>
    </submittedName>
</protein>
<evidence type="ECO:0000313" key="2">
    <source>
        <dbReference type="Proteomes" id="UP001610335"/>
    </source>
</evidence>
<accession>A0ABR4HTJ1</accession>
<keyword evidence="2" id="KW-1185">Reference proteome</keyword>
<gene>
    <name evidence="1" type="ORF">BDW59DRAFT_165347</name>
</gene>
<dbReference type="EMBL" id="JBFXLS010000081">
    <property type="protein sequence ID" value="KAL2818811.1"/>
    <property type="molecule type" value="Genomic_DNA"/>
</dbReference>
<comment type="caution">
    <text evidence="1">The sequence shown here is derived from an EMBL/GenBank/DDBJ whole genome shotgun (WGS) entry which is preliminary data.</text>
</comment>
<sequence length="128" mass="14628">MTTFHTLWAHGNIAENARTMYLKWETKQVKNGTIENQSRILNGYTDYSFWYGDSSKSATSNLLVVEANRFGEGGSGVAQLLAYMTIVHTARRETKKENTMVYGILSDRFVVHFYCLRDGGRYSVNTLR</sequence>